<accession>A0A7W4VWL5</accession>
<dbReference type="AlphaFoldDB" id="A0A7W4VWL5"/>
<dbReference type="PANTHER" id="PTHR11895:SF7">
    <property type="entry name" value="GLUTAMYL-TRNA(GLN) AMIDOTRANSFERASE SUBUNIT A, MITOCHONDRIAL"/>
    <property type="match status" value="1"/>
</dbReference>
<evidence type="ECO:0000259" key="2">
    <source>
        <dbReference type="Pfam" id="PF01425"/>
    </source>
</evidence>
<dbReference type="Pfam" id="PF01425">
    <property type="entry name" value="Amidase"/>
    <property type="match status" value="1"/>
</dbReference>
<sequence>MLAALADGVRRGRTTAEDLVLEAAARIESAEPDLGAVTSIDVAAALTRARAIDASGAEHAGPLLGLPLLVKDIENVAGRVTTYGSVPFADAPPAAADSPVVARLTAAGAVVLGRTNTCEFAHEGYTANRLHGATHNPWRPEWSPGGSSGGSAAALAAGLVPLATSSDGGGSVRIPASLCGLLGLKPTTGVIGSEPTPAWLDVHTDAVLATCSADLALLLDVMAGPVPGSTAPGPVALAPATPVHRVLAVPRIHGSGELGGTLGADLRDATHRLAAALGEAQGREVQVVDTSIAELFAADDVRDLVERWEPDWYTVTSAEQAQLLGEDVVRRFADAWDPSFAAAMEHGLRVTAAEYLAVRRRCAHARRVLDLALPPGTLLATCVLDGPGYRPDGRAPGHADPGSPYGLTQTVLANLTGHPAISLPAGVSGLGLPWGLQVLAGRWQDRALLTTAEAWERAHPWPRTAPGFTAFDSASRSR</sequence>
<organism evidence="3 4">
    <name type="scientific">Nocardioides soli</name>
    <dbReference type="NCBI Taxonomy" id="1036020"/>
    <lineage>
        <taxon>Bacteria</taxon>
        <taxon>Bacillati</taxon>
        <taxon>Actinomycetota</taxon>
        <taxon>Actinomycetes</taxon>
        <taxon>Propionibacteriales</taxon>
        <taxon>Nocardioidaceae</taxon>
        <taxon>Nocardioides</taxon>
    </lineage>
</organism>
<protein>
    <submittedName>
        <fullName evidence="3">Asp-tRNA(Asn)/Glu-tRNA(Gln) amidotransferase A subunit family amidase</fullName>
    </submittedName>
</protein>
<name>A0A7W4VWL5_9ACTN</name>
<evidence type="ECO:0000256" key="1">
    <source>
        <dbReference type="ARBA" id="ARBA00009199"/>
    </source>
</evidence>
<feature type="domain" description="Amidase" evidence="2">
    <location>
        <begin position="18"/>
        <end position="449"/>
    </location>
</feature>
<dbReference type="RefSeq" id="WP_183593019.1">
    <property type="nucleotide sequence ID" value="NZ_JACHWR010000002.1"/>
</dbReference>
<dbReference type="InterPro" id="IPR000120">
    <property type="entry name" value="Amidase"/>
</dbReference>
<dbReference type="PANTHER" id="PTHR11895">
    <property type="entry name" value="TRANSAMIDASE"/>
    <property type="match status" value="1"/>
</dbReference>
<proteinExistence type="inferred from homology"/>
<keyword evidence="4" id="KW-1185">Reference proteome</keyword>
<dbReference type="GO" id="GO:0016740">
    <property type="term" value="F:transferase activity"/>
    <property type="evidence" value="ECO:0007669"/>
    <property type="project" value="UniProtKB-KW"/>
</dbReference>
<dbReference type="SUPFAM" id="SSF75304">
    <property type="entry name" value="Amidase signature (AS) enzymes"/>
    <property type="match status" value="1"/>
</dbReference>
<keyword evidence="3" id="KW-0808">Transferase</keyword>
<reference evidence="3 4" key="1">
    <citation type="submission" date="2020-08" db="EMBL/GenBank/DDBJ databases">
        <title>Sequencing the genomes of 1000 actinobacteria strains.</title>
        <authorList>
            <person name="Klenk H.-P."/>
        </authorList>
    </citation>
    <scope>NUCLEOTIDE SEQUENCE [LARGE SCALE GENOMIC DNA]</scope>
    <source>
        <strain evidence="3 4">DSM 105498</strain>
    </source>
</reference>
<dbReference type="Proteomes" id="UP000589626">
    <property type="component" value="Unassembled WGS sequence"/>
</dbReference>
<evidence type="ECO:0000313" key="4">
    <source>
        <dbReference type="Proteomes" id="UP000589626"/>
    </source>
</evidence>
<comment type="caution">
    <text evidence="3">The sequence shown here is derived from an EMBL/GenBank/DDBJ whole genome shotgun (WGS) entry which is preliminary data.</text>
</comment>
<dbReference type="InterPro" id="IPR036928">
    <property type="entry name" value="AS_sf"/>
</dbReference>
<comment type="similarity">
    <text evidence="1">Belongs to the amidase family.</text>
</comment>
<dbReference type="EMBL" id="JACHWR010000002">
    <property type="protein sequence ID" value="MBB3043133.1"/>
    <property type="molecule type" value="Genomic_DNA"/>
</dbReference>
<dbReference type="Gene3D" id="3.90.1300.10">
    <property type="entry name" value="Amidase signature (AS) domain"/>
    <property type="match status" value="1"/>
</dbReference>
<evidence type="ECO:0000313" key="3">
    <source>
        <dbReference type="EMBL" id="MBB3043133.1"/>
    </source>
</evidence>
<dbReference type="InterPro" id="IPR023631">
    <property type="entry name" value="Amidase_dom"/>
</dbReference>
<gene>
    <name evidence="3" type="ORF">FHU40_002951</name>
</gene>